<keyword evidence="3" id="KW-1185">Reference proteome</keyword>
<keyword evidence="1" id="KW-0472">Membrane</keyword>
<evidence type="ECO:0000313" key="2">
    <source>
        <dbReference type="EMBL" id="WYX99929.1"/>
    </source>
</evidence>
<evidence type="ECO:0000256" key="1">
    <source>
        <dbReference type="SAM" id="Phobius"/>
    </source>
</evidence>
<keyword evidence="1" id="KW-0812">Transmembrane</keyword>
<protein>
    <recommendedName>
        <fullName evidence="4">DUF5808 domain-containing protein</fullName>
    </recommendedName>
</protein>
<reference evidence="2 3" key="1">
    <citation type="submission" date="2023-09" db="EMBL/GenBank/DDBJ databases">
        <authorList>
            <person name="Golyshina O.V."/>
            <person name="Lunev E.A."/>
            <person name="Bargiela R."/>
            <person name="Gaines M.C."/>
            <person name="Daum B."/>
            <person name="Bale N.J."/>
            <person name="Koenen M."/>
            <person name="Sinninghe Damst J.S."/>
            <person name="Yakimov M."/>
            <person name="Golyshin P.N."/>
        </authorList>
    </citation>
    <scope>NUCLEOTIDE SEQUENCE [LARGE SCALE GENOMIC DNA]</scope>
    <source>
        <strain evidence="2 3">M1</strain>
    </source>
</reference>
<dbReference type="EMBL" id="CP133772">
    <property type="protein sequence ID" value="WYX99929.1"/>
    <property type="molecule type" value="Genomic_DNA"/>
</dbReference>
<keyword evidence="1" id="KW-1133">Transmembrane helix</keyword>
<gene>
    <name evidence="2" type="ORF">OXIME_000475</name>
</gene>
<dbReference type="GeneID" id="95967202"/>
<name>A0AAX4NFG7_9ARCH</name>
<dbReference type="RefSeq" id="WP_393971888.1">
    <property type="nucleotide sequence ID" value="NZ_CP133772.1"/>
</dbReference>
<dbReference type="AlphaFoldDB" id="A0AAX4NFG7"/>
<evidence type="ECO:0008006" key="4">
    <source>
        <dbReference type="Google" id="ProtNLM"/>
    </source>
</evidence>
<sequence length="80" mass="9493">MEHNKRKTGKVVNAGYRVRKTFWSIAGDRKHQSPYWSDSKPNLNIYRYPTKKELLKIILSSILTVSMVLLFVFVIHMILW</sequence>
<evidence type="ECO:0000313" key="3">
    <source>
        <dbReference type="Proteomes" id="UP001451606"/>
    </source>
</evidence>
<dbReference type="KEGG" id="omr:OXIME_000475"/>
<accession>A0AAX4NFG7</accession>
<dbReference type="Proteomes" id="UP001451606">
    <property type="component" value="Chromosome"/>
</dbReference>
<feature type="transmembrane region" description="Helical" evidence="1">
    <location>
        <begin position="57"/>
        <end position="79"/>
    </location>
</feature>
<proteinExistence type="predicted"/>
<organism evidence="2 3">
    <name type="scientific">Oxyplasma meridianum</name>
    <dbReference type="NCBI Taxonomy" id="3073602"/>
    <lineage>
        <taxon>Archaea</taxon>
        <taxon>Methanobacteriati</taxon>
        <taxon>Thermoplasmatota</taxon>
        <taxon>Thermoplasmata</taxon>
        <taxon>Thermoplasmatales</taxon>
        <taxon>Thermoplasmataceae</taxon>
        <taxon>Oxyplasma</taxon>
    </lineage>
</organism>